<dbReference type="PANTHER" id="PTHR40465:SF1">
    <property type="entry name" value="DUF6534 DOMAIN-CONTAINING PROTEIN"/>
    <property type="match status" value="1"/>
</dbReference>
<evidence type="ECO:0000256" key="1">
    <source>
        <dbReference type="SAM" id="Phobius"/>
    </source>
</evidence>
<feature type="transmembrane region" description="Helical" evidence="1">
    <location>
        <begin position="97"/>
        <end position="119"/>
    </location>
</feature>
<feature type="transmembrane region" description="Helical" evidence="1">
    <location>
        <begin position="243"/>
        <end position="262"/>
    </location>
</feature>
<name>A0A0C9TFF8_SPHS4</name>
<feature type="transmembrane region" description="Helical" evidence="1">
    <location>
        <begin position="20"/>
        <end position="40"/>
    </location>
</feature>
<dbReference type="Proteomes" id="UP000054279">
    <property type="component" value="Unassembled WGS sequence"/>
</dbReference>
<proteinExistence type="predicted"/>
<keyword evidence="1" id="KW-1133">Transmembrane helix</keyword>
<keyword evidence="1" id="KW-0472">Membrane</keyword>
<feature type="domain" description="DUF6534" evidence="2">
    <location>
        <begin position="178"/>
        <end position="266"/>
    </location>
</feature>
<evidence type="ECO:0000259" key="2">
    <source>
        <dbReference type="Pfam" id="PF20152"/>
    </source>
</evidence>
<dbReference type="OrthoDB" id="3262409at2759"/>
<reference evidence="3 4" key="1">
    <citation type="submission" date="2014-06" db="EMBL/GenBank/DDBJ databases">
        <title>Evolutionary Origins and Diversification of the Mycorrhizal Mutualists.</title>
        <authorList>
            <consortium name="DOE Joint Genome Institute"/>
            <consortium name="Mycorrhizal Genomics Consortium"/>
            <person name="Kohler A."/>
            <person name="Kuo A."/>
            <person name="Nagy L.G."/>
            <person name="Floudas D."/>
            <person name="Copeland A."/>
            <person name="Barry K.W."/>
            <person name="Cichocki N."/>
            <person name="Veneault-Fourrey C."/>
            <person name="LaButti K."/>
            <person name="Lindquist E.A."/>
            <person name="Lipzen A."/>
            <person name="Lundell T."/>
            <person name="Morin E."/>
            <person name="Murat C."/>
            <person name="Riley R."/>
            <person name="Ohm R."/>
            <person name="Sun H."/>
            <person name="Tunlid A."/>
            <person name="Henrissat B."/>
            <person name="Grigoriev I.V."/>
            <person name="Hibbett D.S."/>
            <person name="Martin F."/>
        </authorList>
    </citation>
    <scope>NUCLEOTIDE SEQUENCE [LARGE SCALE GENOMIC DNA]</scope>
    <source>
        <strain evidence="3 4">SS14</strain>
    </source>
</reference>
<dbReference type="Pfam" id="PF20152">
    <property type="entry name" value="DUF6534"/>
    <property type="match status" value="1"/>
</dbReference>
<evidence type="ECO:0000313" key="4">
    <source>
        <dbReference type="Proteomes" id="UP000054279"/>
    </source>
</evidence>
<dbReference type="AlphaFoldDB" id="A0A0C9TFF8"/>
<dbReference type="InterPro" id="IPR045339">
    <property type="entry name" value="DUF6534"/>
</dbReference>
<keyword evidence="1" id="KW-0812">Transmembrane</keyword>
<dbReference type="EMBL" id="KN837315">
    <property type="protein sequence ID" value="KIJ28078.1"/>
    <property type="molecule type" value="Genomic_DNA"/>
</dbReference>
<dbReference type="HOGENOM" id="CLU_046025_2_1_1"/>
<evidence type="ECO:0000313" key="3">
    <source>
        <dbReference type="EMBL" id="KIJ28078.1"/>
    </source>
</evidence>
<accession>A0A0C9TFF8</accession>
<feature type="transmembrane region" description="Helical" evidence="1">
    <location>
        <begin position="131"/>
        <end position="151"/>
    </location>
</feature>
<organism evidence="3 4">
    <name type="scientific">Sphaerobolus stellatus (strain SS14)</name>
    <dbReference type="NCBI Taxonomy" id="990650"/>
    <lineage>
        <taxon>Eukaryota</taxon>
        <taxon>Fungi</taxon>
        <taxon>Dikarya</taxon>
        <taxon>Basidiomycota</taxon>
        <taxon>Agaricomycotina</taxon>
        <taxon>Agaricomycetes</taxon>
        <taxon>Phallomycetidae</taxon>
        <taxon>Geastrales</taxon>
        <taxon>Sphaerobolaceae</taxon>
        <taxon>Sphaerobolus</taxon>
    </lineage>
</organism>
<protein>
    <recommendedName>
        <fullName evidence="2">DUF6534 domain-containing protein</fullName>
    </recommendedName>
</protein>
<feature type="transmembrane region" description="Helical" evidence="1">
    <location>
        <begin position="207"/>
        <end position="231"/>
    </location>
</feature>
<dbReference type="PANTHER" id="PTHR40465">
    <property type="entry name" value="CHROMOSOME 1, WHOLE GENOME SHOTGUN SEQUENCE"/>
    <property type="match status" value="1"/>
</dbReference>
<feature type="transmembrane region" description="Helical" evidence="1">
    <location>
        <begin position="56"/>
        <end position="77"/>
    </location>
</feature>
<feature type="transmembrane region" description="Helical" evidence="1">
    <location>
        <begin position="171"/>
        <end position="195"/>
    </location>
</feature>
<gene>
    <name evidence="3" type="ORF">M422DRAFT_270652</name>
</gene>
<keyword evidence="4" id="KW-1185">Reference proteome</keyword>
<sequence>MSAPPVPVNLAATFEPFTGPLLIGALFNYLLLGGLILQVYDYRVSFASRDRKFIKVMVYFVLLLEISQTAFITHTIYEPLVKNWGNPNGITTSPWSAPIPNIGNALTALIVQLFFAWRIWIFSKSVQARSVAIFLALLTTMQFGASIAVSVKYYQLDLEAAKLGALKSAVIVWLSASLSCDVISSIAMTTLLFLIKRETPFSTSKDLLNSLIATTVETGSITAVLALAQLVCFLTGSETNYSYLAIEFALGRLFANVLMTTLNGRNRFRTTKECEFTSPLSVSHYSDAIRLPQLPRSYGQTSSSSTVRPLEGISITKEVFHNDGKNNVNSSRELGV</sequence>